<dbReference type="Proteomes" id="UP000886501">
    <property type="component" value="Unassembled WGS sequence"/>
</dbReference>
<gene>
    <name evidence="1" type="ORF">BDM02DRAFT_1981729</name>
</gene>
<keyword evidence="2" id="KW-1185">Reference proteome</keyword>
<evidence type="ECO:0000313" key="1">
    <source>
        <dbReference type="EMBL" id="KAF9649060.1"/>
    </source>
</evidence>
<sequence length="152" mass="16612">MTTLESTSRGCPSISLLGSCVRPMEPPSYKPVFTSYANACVTPNTVTSSPRRSLVAAAPPCLSFPSTGLHHVPSEVRCFHQAWCPMLKCSVSISFAPTMFILVLSIHPNSISTLNLHEYYKVLFLSLRNTSELTLVSFQHPIPPQPQPPPST</sequence>
<reference evidence="1" key="1">
    <citation type="submission" date="2019-10" db="EMBL/GenBank/DDBJ databases">
        <authorList>
            <consortium name="DOE Joint Genome Institute"/>
            <person name="Kuo A."/>
            <person name="Miyauchi S."/>
            <person name="Kiss E."/>
            <person name="Drula E."/>
            <person name="Kohler A."/>
            <person name="Sanchez-Garcia M."/>
            <person name="Andreopoulos B."/>
            <person name="Barry K.W."/>
            <person name="Bonito G."/>
            <person name="Buee M."/>
            <person name="Carver A."/>
            <person name="Chen C."/>
            <person name="Cichocki N."/>
            <person name="Clum A."/>
            <person name="Culley D."/>
            <person name="Crous P.W."/>
            <person name="Fauchery L."/>
            <person name="Girlanda M."/>
            <person name="Hayes R."/>
            <person name="Keri Z."/>
            <person name="Labutti K."/>
            <person name="Lipzen A."/>
            <person name="Lombard V."/>
            <person name="Magnuson J."/>
            <person name="Maillard F."/>
            <person name="Morin E."/>
            <person name="Murat C."/>
            <person name="Nolan M."/>
            <person name="Ohm R."/>
            <person name="Pangilinan J."/>
            <person name="Pereira M."/>
            <person name="Perotto S."/>
            <person name="Peter M."/>
            <person name="Riley R."/>
            <person name="Sitrit Y."/>
            <person name="Stielow B."/>
            <person name="Szollosi G."/>
            <person name="Zifcakova L."/>
            <person name="Stursova M."/>
            <person name="Spatafora J.W."/>
            <person name="Tedersoo L."/>
            <person name="Vaario L.-M."/>
            <person name="Yamada A."/>
            <person name="Yan M."/>
            <person name="Wang P."/>
            <person name="Xu J."/>
            <person name="Bruns T."/>
            <person name="Baldrian P."/>
            <person name="Vilgalys R."/>
            <person name="Henrissat B."/>
            <person name="Grigoriev I.V."/>
            <person name="Hibbett D."/>
            <person name="Nagy L.G."/>
            <person name="Martin F.M."/>
        </authorList>
    </citation>
    <scope>NUCLEOTIDE SEQUENCE</scope>
    <source>
        <strain evidence="1">P2</strain>
    </source>
</reference>
<reference evidence="1" key="2">
    <citation type="journal article" date="2020" name="Nat. Commun.">
        <title>Large-scale genome sequencing of mycorrhizal fungi provides insights into the early evolution of symbiotic traits.</title>
        <authorList>
            <person name="Miyauchi S."/>
            <person name="Kiss E."/>
            <person name="Kuo A."/>
            <person name="Drula E."/>
            <person name="Kohler A."/>
            <person name="Sanchez-Garcia M."/>
            <person name="Morin E."/>
            <person name="Andreopoulos B."/>
            <person name="Barry K.W."/>
            <person name="Bonito G."/>
            <person name="Buee M."/>
            <person name="Carver A."/>
            <person name="Chen C."/>
            <person name="Cichocki N."/>
            <person name="Clum A."/>
            <person name="Culley D."/>
            <person name="Crous P.W."/>
            <person name="Fauchery L."/>
            <person name="Girlanda M."/>
            <person name="Hayes R.D."/>
            <person name="Keri Z."/>
            <person name="LaButti K."/>
            <person name="Lipzen A."/>
            <person name="Lombard V."/>
            <person name="Magnuson J."/>
            <person name="Maillard F."/>
            <person name="Murat C."/>
            <person name="Nolan M."/>
            <person name="Ohm R.A."/>
            <person name="Pangilinan J."/>
            <person name="Pereira M.F."/>
            <person name="Perotto S."/>
            <person name="Peter M."/>
            <person name="Pfister S."/>
            <person name="Riley R."/>
            <person name="Sitrit Y."/>
            <person name="Stielow J.B."/>
            <person name="Szollosi G."/>
            <person name="Zifcakova L."/>
            <person name="Stursova M."/>
            <person name="Spatafora J.W."/>
            <person name="Tedersoo L."/>
            <person name="Vaario L.M."/>
            <person name="Yamada A."/>
            <person name="Yan M."/>
            <person name="Wang P."/>
            <person name="Xu J."/>
            <person name="Bruns T."/>
            <person name="Baldrian P."/>
            <person name="Vilgalys R."/>
            <person name="Dunand C."/>
            <person name="Henrissat B."/>
            <person name="Grigoriev I.V."/>
            <person name="Hibbett D."/>
            <person name="Nagy L.G."/>
            <person name="Martin F.M."/>
        </authorList>
    </citation>
    <scope>NUCLEOTIDE SEQUENCE</scope>
    <source>
        <strain evidence="1">P2</strain>
    </source>
</reference>
<accession>A0ACB6ZH15</accession>
<name>A0ACB6ZH15_THEGA</name>
<proteinExistence type="predicted"/>
<evidence type="ECO:0000313" key="2">
    <source>
        <dbReference type="Proteomes" id="UP000886501"/>
    </source>
</evidence>
<organism evidence="1 2">
    <name type="scientific">Thelephora ganbajun</name>
    <name type="common">Ganba fungus</name>
    <dbReference type="NCBI Taxonomy" id="370292"/>
    <lineage>
        <taxon>Eukaryota</taxon>
        <taxon>Fungi</taxon>
        <taxon>Dikarya</taxon>
        <taxon>Basidiomycota</taxon>
        <taxon>Agaricomycotina</taxon>
        <taxon>Agaricomycetes</taxon>
        <taxon>Thelephorales</taxon>
        <taxon>Thelephoraceae</taxon>
        <taxon>Thelephora</taxon>
    </lineage>
</organism>
<dbReference type="EMBL" id="MU118003">
    <property type="protein sequence ID" value="KAF9649060.1"/>
    <property type="molecule type" value="Genomic_DNA"/>
</dbReference>
<protein>
    <submittedName>
        <fullName evidence="1">Uncharacterized protein</fullName>
    </submittedName>
</protein>
<comment type="caution">
    <text evidence="1">The sequence shown here is derived from an EMBL/GenBank/DDBJ whole genome shotgun (WGS) entry which is preliminary data.</text>
</comment>